<feature type="compositionally biased region" description="Basic residues" evidence="1">
    <location>
        <begin position="178"/>
        <end position="189"/>
    </location>
</feature>
<evidence type="ECO:0000256" key="2">
    <source>
        <dbReference type="SAM" id="SignalP"/>
    </source>
</evidence>
<dbReference type="Proteomes" id="UP000029964">
    <property type="component" value="Unassembled WGS sequence"/>
</dbReference>
<gene>
    <name evidence="3" type="ORF">ACRE_088990</name>
</gene>
<feature type="signal peptide" evidence="2">
    <location>
        <begin position="1"/>
        <end position="16"/>
    </location>
</feature>
<name>A0A086STK1_HAPC1</name>
<feature type="chain" id="PRO_5001815005" evidence="2">
    <location>
        <begin position="17"/>
        <end position="289"/>
    </location>
</feature>
<dbReference type="STRING" id="857340.A0A086STK1"/>
<reference evidence="4" key="1">
    <citation type="journal article" date="2014" name="Genome Announc.">
        <title>Genome sequence and annotation of Acremonium chrysogenum, producer of the beta-lactam antibiotic cephalosporin C.</title>
        <authorList>
            <person name="Terfehr D."/>
            <person name="Dahlmann T.A."/>
            <person name="Specht T."/>
            <person name="Zadra I."/>
            <person name="Kuernsteiner H."/>
            <person name="Kueck U."/>
        </authorList>
    </citation>
    <scope>NUCLEOTIDE SEQUENCE [LARGE SCALE GENOMIC DNA]</scope>
    <source>
        <strain evidence="4">ATCC 11550 / CBS 779.69 / DSM 880 / IAM 14645 / JCM 23072 / IMI 49137</strain>
    </source>
</reference>
<feature type="region of interest" description="Disordered" evidence="1">
    <location>
        <begin position="146"/>
        <end position="202"/>
    </location>
</feature>
<evidence type="ECO:0000313" key="4">
    <source>
        <dbReference type="Proteomes" id="UP000029964"/>
    </source>
</evidence>
<dbReference type="AlphaFoldDB" id="A0A086STK1"/>
<dbReference type="OrthoDB" id="4991875at2759"/>
<comment type="caution">
    <text evidence="3">The sequence shown here is derived from an EMBL/GenBank/DDBJ whole genome shotgun (WGS) entry which is preliminary data.</text>
</comment>
<keyword evidence="4" id="KW-1185">Reference proteome</keyword>
<feature type="compositionally biased region" description="Polar residues" evidence="1">
    <location>
        <begin position="150"/>
        <end position="160"/>
    </location>
</feature>
<evidence type="ECO:0000256" key="1">
    <source>
        <dbReference type="SAM" id="MobiDB-lite"/>
    </source>
</evidence>
<evidence type="ECO:0000313" key="3">
    <source>
        <dbReference type="EMBL" id="KFH40433.1"/>
    </source>
</evidence>
<feature type="region of interest" description="Disordered" evidence="1">
    <location>
        <begin position="226"/>
        <end position="265"/>
    </location>
</feature>
<organism evidence="3 4">
    <name type="scientific">Hapsidospora chrysogenum (strain ATCC 11550 / CBS 779.69 / DSM 880 / IAM 14645 / JCM 23072 / IMI 49137)</name>
    <name type="common">Acremonium chrysogenum</name>
    <dbReference type="NCBI Taxonomy" id="857340"/>
    <lineage>
        <taxon>Eukaryota</taxon>
        <taxon>Fungi</taxon>
        <taxon>Dikarya</taxon>
        <taxon>Ascomycota</taxon>
        <taxon>Pezizomycotina</taxon>
        <taxon>Sordariomycetes</taxon>
        <taxon>Hypocreomycetidae</taxon>
        <taxon>Hypocreales</taxon>
        <taxon>Bionectriaceae</taxon>
        <taxon>Hapsidospora</taxon>
    </lineage>
</organism>
<protein>
    <submittedName>
        <fullName evidence="3">Uncharacterized protein</fullName>
    </submittedName>
</protein>
<keyword evidence="2" id="KW-0732">Signal</keyword>
<sequence>MSRLLGIAALLGAVGAANQVAVNMLFPANWEPKDVAASVVDVKKAQTTFALGCPSDSAAGCSVFFETMTQGPSTWVYNGEWETIAGVDQYTLNNNCKLNTAQDKMTCTMGVTQVKDDQTLSTVMTSTTTGLLDHVYPIPITAGAGKLSAIQPQPTKTEPSTSDKTEAPATDTTEPPKTKHTTCIHKHHHASEAAPIEPSKAKAKAKIDSAQLLATSSEFVVVAAPSSKSTESTTILTPTATPTPTTESSSVHTPTEVPTTTPDSAAVAGPTLNAMLVGAVAVMGGLLVL</sequence>
<accession>A0A086STK1</accession>
<dbReference type="EMBL" id="JPKY01000206">
    <property type="protein sequence ID" value="KFH40433.1"/>
    <property type="molecule type" value="Genomic_DNA"/>
</dbReference>
<proteinExistence type="predicted"/>
<feature type="compositionally biased region" description="Low complexity" evidence="1">
    <location>
        <begin position="229"/>
        <end position="262"/>
    </location>
</feature>
<dbReference type="HOGENOM" id="CLU_962982_0_0_1"/>